<protein>
    <submittedName>
        <fullName evidence="8">Manganese transporter</fullName>
    </submittedName>
</protein>
<dbReference type="GO" id="GO:0030313">
    <property type="term" value="C:cell envelope"/>
    <property type="evidence" value="ECO:0007669"/>
    <property type="project" value="UniProtKB-SubCell"/>
</dbReference>
<dbReference type="Gene3D" id="3.40.50.1980">
    <property type="entry name" value="Nitrogenase molybdenum iron protein domain"/>
    <property type="match status" value="2"/>
</dbReference>
<evidence type="ECO:0000256" key="6">
    <source>
        <dbReference type="RuleBase" id="RU003512"/>
    </source>
</evidence>
<dbReference type="InterPro" id="IPR050492">
    <property type="entry name" value="Bact_metal-bind_prot9"/>
</dbReference>
<dbReference type="PANTHER" id="PTHR42953:SF1">
    <property type="entry name" value="METAL-BINDING PROTEIN HI_0362-RELATED"/>
    <property type="match status" value="1"/>
</dbReference>
<dbReference type="InterPro" id="IPR006128">
    <property type="entry name" value="Lipoprotein_PsaA-like"/>
</dbReference>
<proteinExistence type="inferred from homology"/>
<dbReference type="RefSeq" id="WP_154150626.1">
    <property type="nucleotide sequence ID" value="NZ_SZWE01000001.1"/>
</dbReference>
<comment type="similarity">
    <text evidence="2 6">Belongs to the bacterial solute-binding protein 9 family.</text>
</comment>
<sequence length="318" mass="34233">MNLTRRHLLALAGASLVSRPALAQSRLSVVATTGMIADAARRVGGEAVEVKALMGPGVDPHSYRQTRSDIVAMTRADLVLWHGLYLEAQMEEFLLKLGRRRNVAAVGEAVPQAELIGHEDYSGKFDPHVWMVADLWVPVVRAVRDALSDTAPDRAGMFAANAARYIDEITRLGDYTRGVLQTVPPPARVLLTAHDAFGYFGRAYGYEVLGIQGISTESEAGLNRIRTLVDLLVERRIGAVFVETSVSDRNIRALVEGAAAKGHEVRIGGELFSDAMGEPGTYEGTYIGMIDHNATVIAAALGGQVPARGMDGKLRTGM</sequence>
<dbReference type="PANTHER" id="PTHR42953">
    <property type="entry name" value="HIGH-AFFINITY ZINC UPTAKE SYSTEM PROTEIN ZNUA-RELATED"/>
    <property type="match status" value="1"/>
</dbReference>
<evidence type="ECO:0000256" key="7">
    <source>
        <dbReference type="SAM" id="SignalP"/>
    </source>
</evidence>
<feature type="chain" id="PRO_5032523972" evidence="7">
    <location>
        <begin position="24"/>
        <end position="318"/>
    </location>
</feature>
<dbReference type="GO" id="GO:0046872">
    <property type="term" value="F:metal ion binding"/>
    <property type="evidence" value="ECO:0007669"/>
    <property type="project" value="UniProtKB-KW"/>
</dbReference>
<evidence type="ECO:0000313" key="9">
    <source>
        <dbReference type="Proteomes" id="UP000564704"/>
    </source>
</evidence>
<reference evidence="8 9" key="1">
    <citation type="submission" date="2019-05" db="EMBL/GenBank/DDBJ databases">
        <title>Roseovarius bejariae sp. nov., a moderately halophylic bacterium isolated from a saline soil in Rambla Salada (Murcia).</title>
        <authorList>
            <person name="Castro D.J."/>
            <person name="Gomez-Altuve A."/>
            <person name="Reina J.C."/>
            <person name="Rodriguez M."/>
            <person name="Sampedro I."/>
            <person name="Llamas I."/>
            <person name="Martinez-Checa F."/>
        </authorList>
    </citation>
    <scope>NUCLEOTIDE SEQUENCE [LARGE SCALE GENOMIC DNA]</scope>
    <source>
        <strain evidence="8 9">A21</strain>
    </source>
</reference>
<evidence type="ECO:0000256" key="4">
    <source>
        <dbReference type="ARBA" id="ARBA00022723"/>
    </source>
</evidence>
<evidence type="ECO:0000313" key="8">
    <source>
        <dbReference type="EMBL" id="MRU15390.1"/>
    </source>
</evidence>
<feature type="signal peptide" evidence="7">
    <location>
        <begin position="1"/>
        <end position="23"/>
    </location>
</feature>
<keyword evidence="9" id="KW-1185">Reference proteome</keyword>
<comment type="caution">
    <text evidence="8">The sequence shown here is derived from an EMBL/GenBank/DDBJ whole genome shotgun (WGS) entry which is preliminary data.</text>
</comment>
<dbReference type="EMBL" id="SZWE01000001">
    <property type="protein sequence ID" value="MRU15390.1"/>
    <property type="molecule type" value="Genomic_DNA"/>
</dbReference>
<dbReference type="Pfam" id="PF01297">
    <property type="entry name" value="ZnuA"/>
    <property type="match status" value="1"/>
</dbReference>
<accession>A0A844CXM0</accession>
<dbReference type="GO" id="GO:0007155">
    <property type="term" value="P:cell adhesion"/>
    <property type="evidence" value="ECO:0007669"/>
    <property type="project" value="InterPro"/>
</dbReference>
<comment type="subcellular location">
    <subcellularLocation>
        <location evidence="1">Cell envelope</location>
    </subcellularLocation>
</comment>
<evidence type="ECO:0000256" key="1">
    <source>
        <dbReference type="ARBA" id="ARBA00004196"/>
    </source>
</evidence>
<dbReference type="PRINTS" id="PR00690">
    <property type="entry name" value="ADHESNFAMILY"/>
</dbReference>
<organism evidence="8 9">
    <name type="scientific">Roseovarius bejariae</name>
    <dbReference type="NCBI Taxonomy" id="2576383"/>
    <lineage>
        <taxon>Bacteria</taxon>
        <taxon>Pseudomonadati</taxon>
        <taxon>Pseudomonadota</taxon>
        <taxon>Alphaproteobacteria</taxon>
        <taxon>Rhodobacterales</taxon>
        <taxon>Roseobacteraceae</taxon>
        <taxon>Roseovarius</taxon>
    </lineage>
</organism>
<evidence type="ECO:0000256" key="2">
    <source>
        <dbReference type="ARBA" id="ARBA00011028"/>
    </source>
</evidence>
<keyword evidence="3 6" id="KW-0813">Transport</keyword>
<keyword evidence="4" id="KW-0479">Metal-binding</keyword>
<dbReference type="AlphaFoldDB" id="A0A844CXM0"/>
<evidence type="ECO:0000256" key="5">
    <source>
        <dbReference type="ARBA" id="ARBA00022729"/>
    </source>
</evidence>
<gene>
    <name evidence="8" type="ORF">FDP25_08115</name>
</gene>
<dbReference type="InterPro" id="IPR006127">
    <property type="entry name" value="ZnuA-like"/>
</dbReference>
<name>A0A844CXM0_9RHOB</name>
<keyword evidence="5 7" id="KW-0732">Signal</keyword>
<dbReference type="OrthoDB" id="9793396at2"/>
<dbReference type="GO" id="GO:0030001">
    <property type="term" value="P:metal ion transport"/>
    <property type="evidence" value="ECO:0007669"/>
    <property type="project" value="InterPro"/>
</dbReference>
<dbReference type="Proteomes" id="UP000564704">
    <property type="component" value="Unassembled WGS sequence"/>
</dbReference>
<evidence type="ECO:0000256" key="3">
    <source>
        <dbReference type="ARBA" id="ARBA00022448"/>
    </source>
</evidence>
<dbReference type="InterPro" id="IPR006129">
    <property type="entry name" value="AdhesinB"/>
</dbReference>
<dbReference type="PRINTS" id="PR00691">
    <property type="entry name" value="ADHESINB"/>
</dbReference>
<dbReference type="SUPFAM" id="SSF53807">
    <property type="entry name" value="Helical backbone' metal receptor"/>
    <property type="match status" value="1"/>
</dbReference>